<dbReference type="EMBL" id="KV875095">
    <property type="protein sequence ID" value="OIW32639.1"/>
    <property type="molecule type" value="Genomic_DNA"/>
</dbReference>
<dbReference type="AlphaFoldDB" id="A0A1J7IY19"/>
<feature type="region of interest" description="Disordered" evidence="1">
    <location>
        <begin position="289"/>
        <end position="315"/>
    </location>
</feature>
<evidence type="ECO:0000313" key="3">
    <source>
        <dbReference type="Proteomes" id="UP000182658"/>
    </source>
</evidence>
<evidence type="ECO:0000256" key="1">
    <source>
        <dbReference type="SAM" id="MobiDB-lite"/>
    </source>
</evidence>
<gene>
    <name evidence="2" type="ORF">CONLIGDRAFT_275513</name>
</gene>
<proteinExistence type="predicted"/>
<feature type="compositionally biased region" description="Polar residues" evidence="1">
    <location>
        <begin position="289"/>
        <end position="307"/>
    </location>
</feature>
<dbReference type="InParanoid" id="A0A1J7IY19"/>
<feature type="compositionally biased region" description="Low complexity" evidence="1">
    <location>
        <begin position="256"/>
        <end position="273"/>
    </location>
</feature>
<accession>A0A1J7IY19</accession>
<reference evidence="2 3" key="1">
    <citation type="submission" date="2016-10" db="EMBL/GenBank/DDBJ databases">
        <title>Draft genome sequence of Coniochaeta ligniaria NRRL30616, a lignocellulolytic fungus for bioabatement of inhibitors in plant biomass hydrolysates.</title>
        <authorList>
            <consortium name="DOE Joint Genome Institute"/>
            <person name="Jimenez D.J."/>
            <person name="Hector R.E."/>
            <person name="Riley R."/>
            <person name="Sun H."/>
            <person name="Grigoriev I.V."/>
            <person name="Van Elsas J.D."/>
            <person name="Nichols N.N."/>
        </authorList>
    </citation>
    <scope>NUCLEOTIDE SEQUENCE [LARGE SCALE GENOMIC DNA]</scope>
    <source>
        <strain evidence="2 3">NRRL 30616</strain>
    </source>
</reference>
<feature type="region of interest" description="Disordered" evidence="1">
    <location>
        <begin position="251"/>
        <end position="276"/>
    </location>
</feature>
<organism evidence="2 3">
    <name type="scientific">Coniochaeta ligniaria NRRL 30616</name>
    <dbReference type="NCBI Taxonomy" id="1408157"/>
    <lineage>
        <taxon>Eukaryota</taxon>
        <taxon>Fungi</taxon>
        <taxon>Dikarya</taxon>
        <taxon>Ascomycota</taxon>
        <taxon>Pezizomycotina</taxon>
        <taxon>Sordariomycetes</taxon>
        <taxon>Sordariomycetidae</taxon>
        <taxon>Coniochaetales</taxon>
        <taxon>Coniochaetaceae</taxon>
        <taxon>Coniochaeta</taxon>
    </lineage>
</organism>
<dbReference type="STRING" id="1408157.A0A1J7IY19"/>
<name>A0A1J7IY19_9PEZI</name>
<evidence type="ECO:0000313" key="2">
    <source>
        <dbReference type="EMBL" id="OIW32639.1"/>
    </source>
</evidence>
<sequence length="498" mass="56234">MADMGDALPPDEPYLSAYMRVQRGVETAQDLINAFPTLEQAALNSALTEHDHRRLLDFPDVQEEAANIRRVSTRPRAELLSAALSSPGELSDAELELLSSRFWADVTPQESHTRFNALADAEKTTRDRIGKAMEAVVEPGWFAHSEALRELLNRRQRREDEQTAARLGAHQRHTTPAWMDDLAQKFQEEYRTMNTWGYIAIYDAEAQESMNDEDRYYFERKFEDVCRDAMRENGAEATALARRWRLYFFDPPRRPSTPNTTNTTTPATVPSSSHNEAEAGYHTNILQWNEGTPTVKTPTSATGSSSSDEPEGGYRTTLPSIILQWNQDVGAANTAAAAAAAAISPSAPGYHTTLRSAFRAVLDSEECTNMLRWNLGVRTDVFLVVNKECIDSVVDNNFLDDMRVPVYEADFPQADDGSSSSYHPDGYEGWMWVRLEQLVYRFYANAFTRDDVEMRDIWRAAQASRHKAFVSLDPEVALGWGNSTHLTGQREGRYDVYF</sequence>
<protein>
    <submittedName>
        <fullName evidence="2">Uncharacterized protein</fullName>
    </submittedName>
</protein>
<keyword evidence="3" id="KW-1185">Reference proteome</keyword>
<dbReference type="Proteomes" id="UP000182658">
    <property type="component" value="Unassembled WGS sequence"/>
</dbReference>
<dbReference type="OrthoDB" id="4777915at2759"/>